<evidence type="ECO:0000259" key="1">
    <source>
        <dbReference type="Pfam" id="PF00561"/>
    </source>
</evidence>
<reference evidence="2" key="1">
    <citation type="submission" date="2018-05" db="EMBL/GenBank/DDBJ databases">
        <authorList>
            <person name="Lanie J.A."/>
            <person name="Ng W.-L."/>
            <person name="Kazmierczak K.M."/>
            <person name="Andrzejewski T.M."/>
            <person name="Davidsen T.M."/>
            <person name="Wayne K.J."/>
            <person name="Tettelin H."/>
            <person name="Glass J.I."/>
            <person name="Rusch D."/>
            <person name="Podicherti R."/>
            <person name="Tsui H.-C.T."/>
            <person name="Winkler M.E."/>
        </authorList>
    </citation>
    <scope>NUCLEOTIDE SEQUENCE</scope>
</reference>
<dbReference type="PRINTS" id="PR00111">
    <property type="entry name" value="ABHYDROLASE"/>
</dbReference>
<dbReference type="EMBL" id="UINC01003142">
    <property type="protein sequence ID" value="SVA03712.1"/>
    <property type="molecule type" value="Genomic_DNA"/>
</dbReference>
<dbReference type="PANTHER" id="PTHR43433:SF1">
    <property type="entry name" value="BLL5160 PROTEIN"/>
    <property type="match status" value="1"/>
</dbReference>
<dbReference type="SUPFAM" id="SSF53474">
    <property type="entry name" value="alpha/beta-Hydrolases"/>
    <property type="match status" value="1"/>
</dbReference>
<dbReference type="Pfam" id="PF00561">
    <property type="entry name" value="Abhydrolase_1"/>
    <property type="match status" value="1"/>
</dbReference>
<evidence type="ECO:0000313" key="2">
    <source>
        <dbReference type="EMBL" id="SVA03712.1"/>
    </source>
</evidence>
<sequence length="267" mass="29104">MKDEINGAIAAWDDSEIGDPLVLIHGLSESRAAWQHQSQELSKHFRVISYDVRGFGESEIGVAEGTPQQFARDLAGLLSNLGVDRARLWGFSMGGVISMRFAIDYPDMVESLILGSSSCLINQQALEFFKIRTGLTTRDKPDELIDLNTEDAKACISIDRPDLIQKYVDLRTSAIQDLKGYANACAAMSTLFEYPLTHELPNIKSPTLVITGDLDMFCPPKASGIIHDGIPGSILRILPGAGHCAHWEQADTINDIALDFLSGNGNG</sequence>
<feature type="domain" description="AB hydrolase-1" evidence="1">
    <location>
        <begin position="20"/>
        <end position="119"/>
    </location>
</feature>
<dbReference type="Gene3D" id="3.40.50.1820">
    <property type="entry name" value="alpha/beta hydrolase"/>
    <property type="match status" value="1"/>
</dbReference>
<dbReference type="PANTHER" id="PTHR43433">
    <property type="entry name" value="HYDROLASE, ALPHA/BETA FOLD FAMILY PROTEIN"/>
    <property type="match status" value="1"/>
</dbReference>
<organism evidence="2">
    <name type="scientific">marine metagenome</name>
    <dbReference type="NCBI Taxonomy" id="408172"/>
    <lineage>
        <taxon>unclassified sequences</taxon>
        <taxon>metagenomes</taxon>
        <taxon>ecological metagenomes</taxon>
    </lineage>
</organism>
<proteinExistence type="predicted"/>
<protein>
    <recommendedName>
        <fullName evidence="1">AB hydrolase-1 domain-containing protein</fullName>
    </recommendedName>
</protein>
<name>A0A381SHZ6_9ZZZZ</name>
<dbReference type="AlphaFoldDB" id="A0A381SHZ6"/>
<dbReference type="InterPro" id="IPR050471">
    <property type="entry name" value="AB_hydrolase"/>
</dbReference>
<gene>
    <name evidence="2" type="ORF">METZ01_LOCUS56566</name>
</gene>
<dbReference type="InterPro" id="IPR000073">
    <property type="entry name" value="AB_hydrolase_1"/>
</dbReference>
<accession>A0A381SHZ6</accession>
<dbReference type="InterPro" id="IPR029058">
    <property type="entry name" value="AB_hydrolase_fold"/>
</dbReference>